<keyword evidence="3" id="KW-0551">Lipid droplet</keyword>
<evidence type="ECO:0000256" key="5">
    <source>
        <dbReference type="SAM" id="Phobius"/>
    </source>
</evidence>
<feature type="transmembrane region" description="Helical" evidence="5">
    <location>
        <begin position="247"/>
        <end position="266"/>
    </location>
</feature>
<dbReference type="AlphaFoldDB" id="A0A1S4ACQ7"/>
<evidence type="ECO:0008006" key="7">
    <source>
        <dbReference type="Google" id="ProtNLM"/>
    </source>
</evidence>
<dbReference type="RefSeq" id="XP_016474323.1">
    <property type="nucleotide sequence ID" value="XM_016618837.1"/>
</dbReference>
<dbReference type="GO" id="GO:0005811">
    <property type="term" value="C:lipid droplet"/>
    <property type="evidence" value="ECO:0000318"/>
    <property type="project" value="GO_Central"/>
</dbReference>
<dbReference type="PANTHER" id="PTHR13390">
    <property type="entry name" value="LIPASE"/>
    <property type="match status" value="1"/>
</dbReference>
<evidence type="ECO:0000256" key="4">
    <source>
        <dbReference type="ARBA" id="ARBA00022801"/>
    </source>
</evidence>
<dbReference type="OrthoDB" id="448051at2759"/>
<dbReference type="KEGG" id="nta:107796108"/>
<evidence type="ECO:0000256" key="2">
    <source>
        <dbReference type="ARBA" id="ARBA00008300"/>
    </source>
</evidence>
<evidence type="ECO:0000256" key="1">
    <source>
        <dbReference type="ARBA" id="ARBA00004502"/>
    </source>
</evidence>
<feature type="transmembrane region" description="Helical" evidence="5">
    <location>
        <begin position="287"/>
        <end position="305"/>
    </location>
</feature>
<dbReference type="PANTHER" id="PTHR13390:SF0">
    <property type="entry name" value="LIPID DROPLET-ASSOCIATED HYDROLASE"/>
    <property type="match status" value="1"/>
</dbReference>
<protein>
    <recommendedName>
        <fullName evidence="7">Lipid droplet-associated hydrolase</fullName>
    </recommendedName>
</protein>
<organism evidence="6">
    <name type="scientific">Nicotiana tabacum</name>
    <name type="common">Common tobacco</name>
    <dbReference type="NCBI Taxonomy" id="4097"/>
    <lineage>
        <taxon>Eukaryota</taxon>
        <taxon>Viridiplantae</taxon>
        <taxon>Streptophyta</taxon>
        <taxon>Embryophyta</taxon>
        <taxon>Tracheophyta</taxon>
        <taxon>Spermatophyta</taxon>
        <taxon>Magnoliopsida</taxon>
        <taxon>eudicotyledons</taxon>
        <taxon>Gunneridae</taxon>
        <taxon>Pentapetalae</taxon>
        <taxon>asterids</taxon>
        <taxon>lamiids</taxon>
        <taxon>Solanales</taxon>
        <taxon>Solanaceae</taxon>
        <taxon>Nicotianoideae</taxon>
        <taxon>Nicotianeae</taxon>
        <taxon>Nicotiana</taxon>
    </lineage>
</organism>
<evidence type="ECO:0000256" key="3">
    <source>
        <dbReference type="ARBA" id="ARBA00022677"/>
    </source>
</evidence>
<proteinExistence type="inferred from homology"/>
<keyword evidence="5" id="KW-1133">Transmembrane helix</keyword>
<dbReference type="InterPro" id="IPR029058">
    <property type="entry name" value="AB_hydrolase_fold"/>
</dbReference>
<keyword evidence="4" id="KW-0378">Hydrolase</keyword>
<keyword evidence="5" id="KW-0812">Transmembrane</keyword>
<dbReference type="Pfam" id="PF10230">
    <property type="entry name" value="LIDHydrolase"/>
    <property type="match status" value="2"/>
</dbReference>
<sequence length="429" mass="48407">MLLPPITRSFSFHSRFRRLIWSKCRNSQMGPENLSLIDKRHRASFRLCNVSGYKTDLLEIYAKDPKFHVLFIPGNPGVISFYVDFLESLYDLLGGAASVTAISHIGQTEKNFSVDFGENTQNWLTRSDRDPTPIPTSCQHGCGTESEESEQLSYEGLSHVSQPTCALTKLCLVEHRQAYLIYLATYVISANEAIYSIEVAQLTRSWNRNWEHGRLFSLQEQTDHKLNFIEHELQDVEVPLVLVGHSIGSYISLDIVTYCICLYPFLAVNTKSSTQAIIKKIAVSRTLCTGLSSLAAILALLPAWISRFLVKKSVGKSWSPPAVEALCKHVLRYHTIQNILYMAMTEFEKLSEVPDWSFMREKKSQMAFLFGVDDHWGPLHIYEEISNNVPGAVLTVEQGGYTHAFSCTEAGSLWVAQHVSGLIKNYLSK</sequence>
<dbReference type="InterPro" id="IPR019363">
    <property type="entry name" value="LDAH"/>
</dbReference>
<name>A0A1S4ACQ7_TOBAC</name>
<comment type="similarity">
    <text evidence="2">Belongs to the AB hydrolase superfamily. LDAH family.</text>
</comment>
<dbReference type="PaxDb" id="4097-A0A1S4ACQ7"/>
<dbReference type="SUPFAM" id="SSF53474">
    <property type="entry name" value="alpha/beta-Hydrolases"/>
    <property type="match status" value="1"/>
</dbReference>
<gene>
    <name evidence="6" type="primary">LOC107796108</name>
</gene>
<evidence type="ECO:0000313" key="6">
    <source>
        <dbReference type="RefSeq" id="XP_016474323.1"/>
    </source>
</evidence>
<dbReference type="GO" id="GO:0016298">
    <property type="term" value="F:lipase activity"/>
    <property type="evidence" value="ECO:0007669"/>
    <property type="project" value="InterPro"/>
</dbReference>
<dbReference type="GO" id="GO:0019915">
    <property type="term" value="P:lipid storage"/>
    <property type="evidence" value="ECO:0000318"/>
    <property type="project" value="GO_Central"/>
</dbReference>
<comment type="subcellular location">
    <subcellularLocation>
        <location evidence="1">Lipid droplet</location>
    </subcellularLocation>
</comment>
<keyword evidence="5" id="KW-0472">Membrane</keyword>
<reference evidence="6" key="1">
    <citation type="submission" date="2025-08" db="UniProtKB">
        <authorList>
            <consortium name="RefSeq"/>
        </authorList>
    </citation>
    <scope>IDENTIFICATION</scope>
</reference>
<accession>A0A1S4ACQ7</accession>
<dbReference type="OMA" id="FIRQDME"/>
<dbReference type="Gene3D" id="3.40.50.1820">
    <property type="entry name" value="alpha/beta hydrolase"/>
    <property type="match status" value="1"/>
</dbReference>